<sequence>MASHQMYDLLKMGDGHFNPDTARSHVKHAEQDTAQTALDAKQGRALVVFTVVKLPETKDGRQQTTQQIVQVKGKQMSHSPLHQRLHLRLAMRQNFSSPTLSPLPLYPASSPHKGPVLPATAPPSPELPSTELAEPVQETEGMRATHVRPRTAPASPERPGAVVSTRSTIRQVQPSPDSLSEAFAHGFADGGAPGPASAPASSFEPFPPFNSAQTQDPQEDSSAHGTHIPSTEPSHPNITLRRGGSPRKSRSCSPQKSRSASPRKRQVRTPTLPAHQESPSSSYSAECLEAPDTPSPETREQQRQAYAPLQVRRPFAEANGEGEPVGGRGTHARIADYMRKTKGQQHRDGTSKNADGETSRPAGEEGREEPTKRVVPAIPHIVSAMAKPSDSGQTLSPFSAAQGQAQKEKEKEPARHASVSRRSETSGASVASKHSIFSTPGRDEMERKKPIVEEDEGPFANAKSVQDLEQRRRRCLQGNLEMNITADGVSIKTLNSSSESAQKERKSWWRKLFPFKRR</sequence>
<accession>A0A9P4WSR4</accession>
<dbReference type="Proteomes" id="UP000758155">
    <property type="component" value="Unassembled WGS sequence"/>
</dbReference>
<reference evidence="2" key="1">
    <citation type="submission" date="2019-04" db="EMBL/GenBank/DDBJ databases">
        <title>Sequencing of skin fungus with MAO and IRED activity.</title>
        <authorList>
            <person name="Marsaioli A.J."/>
            <person name="Bonatto J.M.C."/>
            <person name="Reis Junior O."/>
        </authorList>
    </citation>
    <scope>NUCLEOTIDE SEQUENCE</scope>
    <source>
        <strain evidence="2">28M1</strain>
    </source>
</reference>
<evidence type="ECO:0000313" key="3">
    <source>
        <dbReference type="Proteomes" id="UP000758155"/>
    </source>
</evidence>
<feature type="compositionally biased region" description="Low complexity" evidence="1">
    <location>
        <begin position="194"/>
        <end position="212"/>
    </location>
</feature>
<proteinExistence type="predicted"/>
<dbReference type="EMBL" id="SWKV01000024">
    <property type="protein sequence ID" value="KAF3040706.1"/>
    <property type="molecule type" value="Genomic_DNA"/>
</dbReference>
<feature type="compositionally biased region" description="Basic and acidic residues" evidence="1">
    <location>
        <begin position="333"/>
        <end position="372"/>
    </location>
</feature>
<comment type="caution">
    <text evidence="2">The sequence shown here is derived from an EMBL/GenBank/DDBJ whole genome shotgun (WGS) entry which is preliminary data.</text>
</comment>
<feature type="compositionally biased region" description="Polar residues" evidence="1">
    <location>
        <begin position="251"/>
        <end position="260"/>
    </location>
</feature>
<gene>
    <name evidence="2" type="ORF">E8E12_006327</name>
</gene>
<feature type="compositionally biased region" description="Basic and acidic residues" evidence="1">
    <location>
        <begin position="441"/>
        <end position="452"/>
    </location>
</feature>
<dbReference type="AlphaFoldDB" id="A0A9P4WSR4"/>
<name>A0A9P4WSR4_9PLEO</name>
<organism evidence="2 3">
    <name type="scientific">Didymella heteroderae</name>
    <dbReference type="NCBI Taxonomy" id="1769908"/>
    <lineage>
        <taxon>Eukaryota</taxon>
        <taxon>Fungi</taxon>
        <taxon>Dikarya</taxon>
        <taxon>Ascomycota</taxon>
        <taxon>Pezizomycotina</taxon>
        <taxon>Dothideomycetes</taxon>
        <taxon>Pleosporomycetidae</taxon>
        <taxon>Pleosporales</taxon>
        <taxon>Pleosporineae</taxon>
        <taxon>Didymellaceae</taxon>
        <taxon>Didymella</taxon>
    </lineage>
</organism>
<keyword evidence="3" id="KW-1185">Reference proteome</keyword>
<protein>
    <submittedName>
        <fullName evidence="2">Uncharacterized protein</fullName>
    </submittedName>
</protein>
<feature type="region of interest" description="Disordered" evidence="1">
    <location>
        <begin position="111"/>
        <end position="468"/>
    </location>
</feature>
<evidence type="ECO:0000256" key="1">
    <source>
        <dbReference type="SAM" id="MobiDB-lite"/>
    </source>
</evidence>
<evidence type="ECO:0000313" key="2">
    <source>
        <dbReference type="EMBL" id="KAF3040706.1"/>
    </source>
</evidence>
<dbReference type="OrthoDB" id="3801471at2759"/>
<feature type="compositionally biased region" description="Polar residues" evidence="1">
    <location>
        <begin position="390"/>
        <end position="405"/>
    </location>
</feature>
<feature type="compositionally biased region" description="Polar residues" evidence="1">
    <location>
        <begin position="228"/>
        <end position="237"/>
    </location>
</feature>
<feature type="compositionally biased region" description="Polar residues" evidence="1">
    <location>
        <begin position="164"/>
        <end position="178"/>
    </location>
</feature>
<feature type="compositionally biased region" description="Basic and acidic residues" evidence="1">
    <location>
        <begin position="406"/>
        <end position="415"/>
    </location>
</feature>